<feature type="disulfide bond" evidence="11">
    <location>
        <begin position="271"/>
        <end position="278"/>
    </location>
</feature>
<feature type="disulfide bond" evidence="11">
    <location>
        <begin position="130"/>
        <end position="209"/>
    </location>
</feature>
<feature type="active site" description="Proton donor/acceptor" evidence="10">
    <location>
        <position position="296"/>
    </location>
</feature>
<comment type="subcellular location">
    <subcellularLocation>
        <location evidence="1 12">Secreted</location>
    </subcellularLocation>
</comment>
<dbReference type="PROSITE" id="PS00155">
    <property type="entry name" value="CUTINASE_1"/>
    <property type="match status" value="1"/>
</dbReference>
<dbReference type="InterPro" id="IPR043580">
    <property type="entry name" value="CUTINASE_1"/>
</dbReference>
<dbReference type="InterPro" id="IPR000675">
    <property type="entry name" value="Cutinase/axe"/>
</dbReference>
<name>A0AAD6YQY5_9AGAR</name>
<dbReference type="SMART" id="SM01110">
    <property type="entry name" value="Cutinase"/>
    <property type="match status" value="1"/>
</dbReference>
<keyword evidence="4 12" id="KW-0719">Serine esterase</keyword>
<evidence type="ECO:0000256" key="11">
    <source>
        <dbReference type="PIRSR" id="PIRSR611150-2"/>
    </source>
</evidence>
<dbReference type="GO" id="GO:0050525">
    <property type="term" value="F:cutinase activity"/>
    <property type="evidence" value="ECO:0007669"/>
    <property type="project" value="UniProtKB-UniRule"/>
</dbReference>
<accession>A0AAD6YQY5</accession>
<dbReference type="InterPro" id="IPR011150">
    <property type="entry name" value="Cutinase_monf"/>
</dbReference>
<keyword evidence="14" id="KW-1185">Reference proteome</keyword>
<evidence type="ECO:0000313" key="14">
    <source>
        <dbReference type="Proteomes" id="UP001219525"/>
    </source>
</evidence>
<dbReference type="Pfam" id="PF01083">
    <property type="entry name" value="Cutinase"/>
    <property type="match status" value="1"/>
</dbReference>
<evidence type="ECO:0000256" key="4">
    <source>
        <dbReference type="ARBA" id="ARBA00022487"/>
    </source>
</evidence>
<dbReference type="PRINTS" id="PR00129">
    <property type="entry name" value="CUTINASE"/>
</dbReference>
<feature type="active site" description="Nucleophile" evidence="10">
    <location>
        <position position="220"/>
    </location>
</feature>
<feature type="active site" evidence="10">
    <location>
        <position position="275"/>
    </location>
</feature>
<evidence type="ECO:0000256" key="10">
    <source>
        <dbReference type="PIRSR" id="PIRSR611150-1"/>
    </source>
</evidence>
<dbReference type="Gene3D" id="3.40.50.1820">
    <property type="entry name" value="alpha/beta hydrolase"/>
    <property type="match status" value="1"/>
</dbReference>
<comment type="similarity">
    <text evidence="2 12">Belongs to the cutinase family.</text>
</comment>
<dbReference type="EC" id="3.1.1.74" evidence="3 12"/>
<comment type="function">
    <text evidence="12">Catalyzes the hydrolysis of complex carboxylic polyesters found in the cell wall of plants. Degrades cutin, a macromolecule that forms the structure of the plant cuticle.</text>
</comment>
<dbReference type="PANTHER" id="PTHR48250:SF1">
    <property type="entry name" value="CUTINASE"/>
    <property type="match status" value="1"/>
</dbReference>
<dbReference type="AlphaFoldDB" id="A0AAD6YQY5"/>
<comment type="caution">
    <text evidence="13">The sequence shown here is derived from an EMBL/GenBank/DDBJ whole genome shotgun (WGS) entry which is preliminary data.</text>
</comment>
<keyword evidence="6" id="KW-0732">Signal</keyword>
<comment type="catalytic activity">
    <reaction evidence="9 12">
        <text>cutin + H2O = cutin monomers.</text>
        <dbReference type="EC" id="3.1.1.74"/>
    </reaction>
</comment>
<keyword evidence="7 12" id="KW-0378">Hydrolase</keyword>
<keyword evidence="5 12" id="KW-0964">Secreted</keyword>
<gene>
    <name evidence="13" type="ORF">GGX14DRAFT_417505</name>
</gene>
<evidence type="ECO:0000256" key="9">
    <source>
        <dbReference type="ARBA" id="ARBA00034045"/>
    </source>
</evidence>
<dbReference type="SUPFAM" id="SSF53474">
    <property type="entry name" value="alpha/beta-Hydrolases"/>
    <property type="match status" value="1"/>
</dbReference>
<evidence type="ECO:0000256" key="5">
    <source>
        <dbReference type="ARBA" id="ARBA00022525"/>
    </source>
</evidence>
<keyword evidence="8 11" id="KW-1015">Disulfide bond</keyword>
<reference evidence="13" key="1">
    <citation type="submission" date="2023-03" db="EMBL/GenBank/DDBJ databases">
        <title>Massive genome expansion in bonnet fungi (Mycena s.s.) driven by repeated elements and novel gene families across ecological guilds.</title>
        <authorList>
            <consortium name="Lawrence Berkeley National Laboratory"/>
            <person name="Harder C.B."/>
            <person name="Miyauchi S."/>
            <person name="Viragh M."/>
            <person name="Kuo A."/>
            <person name="Thoen E."/>
            <person name="Andreopoulos B."/>
            <person name="Lu D."/>
            <person name="Skrede I."/>
            <person name="Drula E."/>
            <person name="Henrissat B."/>
            <person name="Morin E."/>
            <person name="Kohler A."/>
            <person name="Barry K."/>
            <person name="LaButti K."/>
            <person name="Morin E."/>
            <person name="Salamov A."/>
            <person name="Lipzen A."/>
            <person name="Mereny Z."/>
            <person name="Hegedus B."/>
            <person name="Baldrian P."/>
            <person name="Stursova M."/>
            <person name="Weitz H."/>
            <person name="Taylor A."/>
            <person name="Grigoriev I.V."/>
            <person name="Nagy L.G."/>
            <person name="Martin F."/>
            <person name="Kauserud H."/>
        </authorList>
    </citation>
    <scope>NUCLEOTIDE SEQUENCE</scope>
    <source>
        <strain evidence="13">9144</strain>
    </source>
</reference>
<evidence type="ECO:0000256" key="12">
    <source>
        <dbReference type="RuleBase" id="RU361263"/>
    </source>
</evidence>
<dbReference type="GO" id="GO:0016052">
    <property type="term" value="P:carbohydrate catabolic process"/>
    <property type="evidence" value="ECO:0007669"/>
    <property type="project" value="TreeGrafter"/>
</dbReference>
<dbReference type="PANTHER" id="PTHR48250">
    <property type="entry name" value="CUTINASE 2-RELATED"/>
    <property type="match status" value="1"/>
</dbReference>
<evidence type="ECO:0000256" key="1">
    <source>
        <dbReference type="ARBA" id="ARBA00004613"/>
    </source>
</evidence>
<dbReference type="InterPro" id="IPR029058">
    <property type="entry name" value="AB_hydrolase_fold"/>
</dbReference>
<evidence type="ECO:0000256" key="7">
    <source>
        <dbReference type="ARBA" id="ARBA00022801"/>
    </source>
</evidence>
<evidence type="ECO:0000256" key="8">
    <source>
        <dbReference type="ARBA" id="ARBA00023157"/>
    </source>
</evidence>
<proteinExistence type="inferred from homology"/>
<organism evidence="13 14">
    <name type="scientific">Mycena pura</name>
    <dbReference type="NCBI Taxonomy" id="153505"/>
    <lineage>
        <taxon>Eukaryota</taxon>
        <taxon>Fungi</taxon>
        <taxon>Dikarya</taxon>
        <taxon>Basidiomycota</taxon>
        <taxon>Agaricomycotina</taxon>
        <taxon>Agaricomycetes</taxon>
        <taxon>Agaricomycetidae</taxon>
        <taxon>Agaricales</taxon>
        <taxon>Marasmiineae</taxon>
        <taxon>Mycenaceae</taxon>
        <taxon>Mycena</taxon>
    </lineage>
</organism>
<dbReference type="Proteomes" id="UP001219525">
    <property type="component" value="Unassembled WGS sequence"/>
</dbReference>
<evidence type="ECO:0000313" key="13">
    <source>
        <dbReference type="EMBL" id="KAJ7226856.1"/>
    </source>
</evidence>
<sequence length="318" mass="32901">MTIIVGTGLLRSADLCYSVLFFLPTSVAHSTFMLVRPVSLLLLAAGAISVPYKPGYNTIEPSTKAVADGRSAVKRAYPADPVSHGNVRVIPAGSAAIESALWAHEQAVDGSDKRDLLDVAEGDGDSGSGCADVMVVYARGTAEAGTIGSAGNVGPELEAALQALLAPTNKSLVFEGVPYPASYIGFFEGGSPEGSKEMALQLSQAATLCPKASLVSSGYSQGGQLVHNSAKLLAQHNPTVLSHIKAVVIFGDPDEDQSLQGIPASDTDIICHPEDAVCAGGGLLDVPFIILTLPAHLDYNKGPDVDNAAQFIFEKVSN</sequence>
<evidence type="ECO:0000256" key="6">
    <source>
        <dbReference type="ARBA" id="ARBA00022729"/>
    </source>
</evidence>
<protein>
    <recommendedName>
        <fullName evidence="3 12">Cutinase</fullName>
        <ecNumber evidence="3 12">3.1.1.74</ecNumber>
    </recommendedName>
</protein>
<evidence type="ECO:0000256" key="2">
    <source>
        <dbReference type="ARBA" id="ARBA00007534"/>
    </source>
</evidence>
<dbReference type="GO" id="GO:0005576">
    <property type="term" value="C:extracellular region"/>
    <property type="evidence" value="ECO:0007669"/>
    <property type="project" value="UniProtKB-SubCell"/>
</dbReference>
<dbReference type="EMBL" id="JARJCW010000003">
    <property type="protein sequence ID" value="KAJ7226856.1"/>
    <property type="molecule type" value="Genomic_DNA"/>
</dbReference>
<evidence type="ECO:0000256" key="3">
    <source>
        <dbReference type="ARBA" id="ARBA00013095"/>
    </source>
</evidence>